<dbReference type="FunFam" id="3.30.420.40:FF:000028">
    <property type="entry name" value="heat shock 70 kDa protein-like"/>
    <property type="match status" value="1"/>
</dbReference>
<name>A0A915EI00_9BILA</name>
<dbReference type="PROSITE" id="PS00297">
    <property type="entry name" value="HSP70_1"/>
    <property type="match status" value="1"/>
</dbReference>
<organism evidence="6 7">
    <name type="scientific">Ditylenchus dipsaci</name>
    <dbReference type="NCBI Taxonomy" id="166011"/>
    <lineage>
        <taxon>Eukaryota</taxon>
        <taxon>Metazoa</taxon>
        <taxon>Ecdysozoa</taxon>
        <taxon>Nematoda</taxon>
        <taxon>Chromadorea</taxon>
        <taxon>Rhabditida</taxon>
        <taxon>Tylenchina</taxon>
        <taxon>Tylenchomorpha</taxon>
        <taxon>Sphaerularioidea</taxon>
        <taxon>Anguinidae</taxon>
        <taxon>Anguininae</taxon>
        <taxon>Ditylenchus</taxon>
    </lineage>
</organism>
<sequence>MKTAIENKRRELHQVLELQRTLELQYVFEESQELGPEDIELRDLNQMAYPQNLKLYHRILGALGALVAVYDTSANFPIIVNLKQIQPKTNDLINFQVCGGIDLGTTNSCVSVFRNGQLEVLHNLLNGTYEVGEAAVERRSIDSDNTVYDIKRMLGKTYKELVLISKYWSFKLVDSQEYEVEESFLPKVKLFYNGKEHNYRQIFPDSKGSNKAAMKMAGLTALELISEPCAAAFAYGFDKRKYNVSAVEVIGSHFKTLGHEGDPNLGGRDFDNALFNLCVTKLKETCNEDCFEGKNKQKLMQECESIKIALSDHEQFEIDLEHLLRAPEYHGKSVIIKRSEFEEASLLLALKALEPVDKLLNSCNLSTTDINKVLLIGLSTNMPLIRRKLSKLFPGKLEFSMDPSEAVARGAALRAAQFSRQADKVYQGESPLADQNLLIKKVEMVCKEKLGKAGTAIIIRGDEHPKSFDLNDAPLRTTPEEVEHRVQMAMQNKDRDEREYARQEAKSKFNTIIDQILHDIKKHRPIYPAEKRKVNQATSSCAVYRKWLKTHQWATRQQYNSKMAEFSEEVKNPCSSEEEDDPRDLIEYNGASTYSDDEPTIDVKSEKSDSDDETLWLC</sequence>
<evidence type="ECO:0000256" key="1">
    <source>
        <dbReference type="ARBA" id="ARBA00007381"/>
    </source>
</evidence>
<dbReference type="SUPFAM" id="SSF53067">
    <property type="entry name" value="Actin-like ATPase domain"/>
    <property type="match status" value="2"/>
</dbReference>
<protein>
    <submittedName>
        <fullName evidence="7">Uncharacterized protein</fullName>
    </submittedName>
</protein>
<dbReference type="InterPro" id="IPR013126">
    <property type="entry name" value="Hsp_70_fam"/>
</dbReference>
<evidence type="ECO:0000313" key="6">
    <source>
        <dbReference type="Proteomes" id="UP000887574"/>
    </source>
</evidence>
<dbReference type="AlphaFoldDB" id="A0A915EI00"/>
<dbReference type="Gene3D" id="3.30.420.40">
    <property type="match status" value="3"/>
</dbReference>
<accession>A0A915EI00</accession>
<comment type="similarity">
    <text evidence="1 4">Belongs to the heat shock protein 70 family.</text>
</comment>
<feature type="region of interest" description="Disordered" evidence="5">
    <location>
        <begin position="570"/>
        <end position="618"/>
    </location>
</feature>
<dbReference type="Pfam" id="PF00012">
    <property type="entry name" value="HSP70"/>
    <property type="match status" value="2"/>
</dbReference>
<dbReference type="FunFam" id="3.90.640.10:FF:000003">
    <property type="entry name" value="Molecular chaperone DnaK"/>
    <property type="match status" value="1"/>
</dbReference>
<evidence type="ECO:0000256" key="4">
    <source>
        <dbReference type="RuleBase" id="RU003322"/>
    </source>
</evidence>
<dbReference type="WBParaSite" id="jg6542">
    <property type="protein sequence ID" value="jg6542"/>
    <property type="gene ID" value="jg6542"/>
</dbReference>
<dbReference type="GO" id="GO:0005524">
    <property type="term" value="F:ATP binding"/>
    <property type="evidence" value="ECO:0007669"/>
    <property type="project" value="UniProtKB-KW"/>
</dbReference>
<dbReference type="PANTHER" id="PTHR19375">
    <property type="entry name" value="HEAT SHOCK PROTEIN 70KDA"/>
    <property type="match status" value="1"/>
</dbReference>
<evidence type="ECO:0000313" key="7">
    <source>
        <dbReference type="WBParaSite" id="jg6542"/>
    </source>
</evidence>
<dbReference type="Gene3D" id="3.90.640.10">
    <property type="entry name" value="Actin, Chain A, domain 4"/>
    <property type="match status" value="1"/>
</dbReference>
<keyword evidence="3 4" id="KW-0067">ATP-binding</keyword>
<dbReference type="InterPro" id="IPR043129">
    <property type="entry name" value="ATPase_NBD"/>
</dbReference>
<dbReference type="GO" id="GO:0140662">
    <property type="term" value="F:ATP-dependent protein folding chaperone"/>
    <property type="evidence" value="ECO:0007669"/>
    <property type="project" value="InterPro"/>
</dbReference>
<keyword evidence="2 4" id="KW-0547">Nucleotide-binding</keyword>
<proteinExistence type="inferred from homology"/>
<dbReference type="GO" id="GO:0006950">
    <property type="term" value="P:response to stress"/>
    <property type="evidence" value="ECO:0007669"/>
    <property type="project" value="UniProtKB-ARBA"/>
</dbReference>
<evidence type="ECO:0000256" key="2">
    <source>
        <dbReference type="ARBA" id="ARBA00022741"/>
    </source>
</evidence>
<keyword evidence="6" id="KW-1185">Reference proteome</keyword>
<reference evidence="7" key="1">
    <citation type="submission" date="2022-11" db="UniProtKB">
        <authorList>
            <consortium name="WormBaseParasite"/>
        </authorList>
    </citation>
    <scope>IDENTIFICATION</scope>
</reference>
<evidence type="ECO:0000256" key="5">
    <source>
        <dbReference type="SAM" id="MobiDB-lite"/>
    </source>
</evidence>
<dbReference type="InterPro" id="IPR018181">
    <property type="entry name" value="Heat_shock_70_CS"/>
</dbReference>
<dbReference type="PRINTS" id="PR00301">
    <property type="entry name" value="HEATSHOCK70"/>
</dbReference>
<dbReference type="Proteomes" id="UP000887574">
    <property type="component" value="Unplaced"/>
</dbReference>
<evidence type="ECO:0000256" key="3">
    <source>
        <dbReference type="ARBA" id="ARBA00022840"/>
    </source>
</evidence>
<feature type="compositionally biased region" description="Acidic residues" evidence="5">
    <location>
        <begin position="609"/>
        <end position="618"/>
    </location>
</feature>